<evidence type="ECO:0000313" key="3">
    <source>
        <dbReference type="Proteomes" id="UP000075260"/>
    </source>
</evidence>
<organism evidence="2 3">
    <name type="scientific">Sorangium cellulosum</name>
    <name type="common">Polyangium cellulosum</name>
    <dbReference type="NCBI Taxonomy" id="56"/>
    <lineage>
        <taxon>Bacteria</taxon>
        <taxon>Pseudomonadati</taxon>
        <taxon>Myxococcota</taxon>
        <taxon>Polyangia</taxon>
        <taxon>Polyangiales</taxon>
        <taxon>Polyangiaceae</taxon>
        <taxon>Sorangium</taxon>
    </lineage>
</organism>
<dbReference type="Proteomes" id="UP000075260">
    <property type="component" value="Unassembled WGS sequence"/>
</dbReference>
<sequence>MNTVSWKSSIFSLSPQETSDFHRLGYAGPFTLYEPEEMKELWRRERLRMLDRSAAIYQDEAAKSGVTNIANYDRHLDNAFLASHICRPQIVDRVASILGPNVLCWRSEFFPKYPGDEGTDWHQADTFANASGSPQIVWPEDREFGGTITVWSAFTEATVDNGCLQFIPGTHRTMYYDETKRMHYDPDLINSLEKGSTRRGFFGYDYRQLQIDPDWQPEESKAVSMVMQPGQFIMFWSTLMHASHPHSGKTKDMRLGFVSRYVPTSVRIYPDTDIIEEYGGKVSLEKYGAVLVSGRNEFTHNRIATSTTRGHRFVSRDITAASAQQEALA</sequence>
<accession>A0A150QXY3</accession>
<dbReference type="PANTHER" id="PTHR20883:SF48">
    <property type="entry name" value="ECTOINE DIOXYGENASE"/>
    <property type="match status" value="1"/>
</dbReference>
<dbReference type="InterPro" id="IPR010092">
    <property type="entry name" value="Chlorin_enz"/>
</dbReference>
<comment type="caution">
    <text evidence="2">The sequence shown here is derived from an EMBL/GenBank/DDBJ whole genome shotgun (WGS) entry which is preliminary data.</text>
</comment>
<gene>
    <name evidence="2" type="ORF">BE15_02735</name>
</gene>
<comment type="cofactor">
    <cofactor evidence="1">
        <name>Fe(2+)</name>
        <dbReference type="ChEBI" id="CHEBI:29033"/>
    </cofactor>
</comment>
<protein>
    <submittedName>
        <fullName evidence="2">Chemotaxis protein CheX</fullName>
    </submittedName>
</protein>
<dbReference type="InterPro" id="IPR008775">
    <property type="entry name" value="Phytyl_CoA_dOase-like"/>
</dbReference>
<name>A0A150QXY3_SORCE</name>
<dbReference type="Gene3D" id="2.60.120.620">
    <property type="entry name" value="q2cbj1_9rhob like domain"/>
    <property type="match status" value="1"/>
</dbReference>
<evidence type="ECO:0000313" key="2">
    <source>
        <dbReference type="EMBL" id="KYF72782.1"/>
    </source>
</evidence>
<dbReference type="AlphaFoldDB" id="A0A150QXY3"/>
<dbReference type="EMBL" id="JEMA01000237">
    <property type="protein sequence ID" value="KYF72782.1"/>
    <property type="molecule type" value="Genomic_DNA"/>
</dbReference>
<dbReference type="NCBIfam" id="TIGR01762">
    <property type="entry name" value="chlorin-enz"/>
    <property type="match status" value="1"/>
</dbReference>
<dbReference type="SUPFAM" id="SSF51197">
    <property type="entry name" value="Clavaminate synthase-like"/>
    <property type="match status" value="1"/>
</dbReference>
<proteinExistence type="predicted"/>
<dbReference type="OrthoDB" id="9791262at2"/>
<dbReference type="GO" id="GO:0016706">
    <property type="term" value="F:2-oxoglutarate-dependent dioxygenase activity"/>
    <property type="evidence" value="ECO:0007669"/>
    <property type="project" value="UniProtKB-ARBA"/>
</dbReference>
<dbReference type="Pfam" id="PF05721">
    <property type="entry name" value="PhyH"/>
    <property type="match status" value="1"/>
</dbReference>
<dbReference type="RefSeq" id="WP_061606104.1">
    <property type="nucleotide sequence ID" value="NZ_JEMA01000237.1"/>
</dbReference>
<reference evidence="2 3" key="1">
    <citation type="submission" date="2014-02" db="EMBL/GenBank/DDBJ databases">
        <title>The small core and large imbalanced accessory genome model reveals a collaborative survival strategy of Sorangium cellulosum strains in nature.</title>
        <authorList>
            <person name="Han K."/>
            <person name="Peng R."/>
            <person name="Blom J."/>
            <person name="Li Y.-Z."/>
        </authorList>
    </citation>
    <scope>NUCLEOTIDE SEQUENCE [LARGE SCALE GENOMIC DNA]</scope>
    <source>
        <strain evidence="2 3">So0008-312</strain>
    </source>
</reference>
<dbReference type="GO" id="GO:0005506">
    <property type="term" value="F:iron ion binding"/>
    <property type="evidence" value="ECO:0007669"/>
    <property type="project" value="UniProtKB-ARBA"/>
</dbReference>
<dbReference type="PANTHER" id="PTHR20883">
    <property type="entry name" value="PHYTANOYL-COA DIOXYGENASE DOMAIN CONTAINING 1"/>
    <property type="match status" value="1"/>
</dbReference>
<evidence type="ECO:0000256" key="1">
    <source>
        <dbReference type="ARBA" id="ARBA00001954"/>
    </source>
</evidence>